<keyword evidence="1" id="KW-0175">Coiled coil</keyword>
<feature type="compositionally biased region" description="Low complexity" evidence="2">
    <location>
        <begin position="35"/>
        <end position="47"/>
    </location>
</feature>
<evidence type="ECO:0000256" key="1">
    <source>
        <dbReference type="SAM" id="Coils"/>
    </source>
</evidence>
<evidence type="ECO:0000256" key="2">
    <source>
        <dbReference type="SAM" id="MobiDB-lite"/>
    </source>
</evidence>
<sequence>LRDEDYADFDSDDESTAIYEVPLNEDEDRKNETNSSSAKLTSSSSERSLFKGIKKKLELTLRGRSEDTPSKTKSAGSSEEMVTNGVTCKECARKDAELKRMQSEIEGLKREVEQLSFESTELGTNLADAETTVYEKDEAIKSVSIITTRNYCW</sequence>
<organism evidence="3 4">
    <name type="scientific">Strongylus vulgaris</name>
    <name type="common">Blood worm</name>
    <dbReference type="NCBI Taxonomy" id="40348"/>
    <lineage>
        <taxon>Eukaryota</taxon>
        <taxon>Metazoa</taxon>
        <taxon>Ecdysozoa</taxon>
        <taxon>Nematoda</taxon>
        <taxon>Chromadorea</taxon>
        <taxon>Rhabditida</taxon>
        <taxon>Rhabditina</taxon>
        <taxon>Rhabditomorpha</taxon>
        <taxon>Strongyloidea</taxon>
        <taxon>Strongylidae</taxon>
        <taxon>Strongylus</taxon>
    </lineage>
</organism>
<feature type="region of interest" description="Disordered" evidence="2">
    <location>
        <begin position="61"/>
        <end position="84"/>
    </location>
</feature>
<feature type="non-terminal residue" evidence="3">
    <location>
        <position position="1"/>
    </location>
</feature>
<feature type="compositionally biased region" description="Basic and acidic residues" evidence="2">
    <location>
        <begin position="61"/>
        <end position="70"/>
    </location>
</feature>
<feature type="compositionally biased region" description="Acidic residues" evidence="2">
    <location>
        <begin position="1"/>
        <end position="15"/>
    </location>
</feature>
<feature type="region of interest" description="Disordered" evidence="2">
    <location>
        <begin position="1"/>
        <end position="48"/>
    </location>
</feature>
<accession>A0A3P7HZ84</accession>
<dbReference type="Proteomes" id="UP000270094">
    <property type="component" value="Unassembled WGS sequence"/>
</dbReference>
<evidence type="ECO:0000313" key="4">
    <source>
        <dbReference type="Proteomes" id="UP000270094"/>
    </source>
</evidence>
<gene>
    <name evidence="3" type="ORF">SVUK_LOCUS1419</name>
</gene>
<name>A0A3P7HZ84_STRVU</name>
<keyword evidence="4" id="KW-1185">Reference proteome</keyword>
<protein>
    <submittedName>
        <fullName evidence="3">Uncharacterized protein</fullName>
    </submittedName>
</protein>
<feature type="compositionally biased region" description="Polar residues" evidence="2">
    <location>
        <begin position="71"/>
        <end position="84"/>
    </location>
</feature>
<dbReference type="AlphaFoldDB" id="A0A3P7HZ84"/>
<reference evidence="3 4" key="1">
    <citation type="submission" date="2018-11" db="EMBL/GenBank/DDBJ databases">
        <authorList>
            <consortium name="Pathogen Informatics"/>
        </authorList>
    </citation>
    <scope>NUCLEOTIDE SEQUENCE [LARGE SCALE GENOMIC DNA]</scope>
</reference>
<dbReference type="EMBL" id="UYYB01002780">
    <property type="protein sequence ID" value="VDM66421.1"/>
    <property type="molecule type" value="Genomic_DNA"/>
</dbReference>
<proteinExistence type="predicted"/>
<evidence type="ECO:0000313" key="3">
    <source>
        <dbReference type="EMBL" id="VDM66421.1"/>
    </source>
</evidence>
<feature type="coiled-coil region" evidence="1">
    <location>
        <begin position="91"/>
        <end position="118"/>
    </location>
</feature>